<feature type="chain" id="PRO_5045204639" description="Lipoprotein" evidence="1">
    <location>
        <begin position="20"/>
        <end position="218"/>
    </location>
</feature>
<gene>
    <name evidence="2" type="ORF">IBJ83_04465</name>
</gene>
<proteinExistence type="predicted"/>
<dbReference type="NCBIfam" id="NF040466">
    <property type="entry name" value="ydjY_domain"/>
    <property type="match status" value="1"/>
</dbReference>
<evidence type="ECO:0008006" key="4">
    <source>
        <dbReference type="Google" id="ProtNLM"/>
    </source>
</evidence>
<comment type="caution">
    <text evidence="2">The sequence shown here is derived from an EMBL/GenBank/DDBJ whole genome shotgun (WGS) entry which is preliminary data.</text>
</comment>
<name>A0ABS1CAY1_9FIRM</name>
<evidence type="ECO:0000256" key="1">
    <source>
        <dbReference type="SAM" id="SignalP"/>
    </source>
</evidence>
<evidence type="ECO:0000313" key="2">
    <source>
        <dbReference type="EMBL" id="MBK1468570.1"/>
    </source>
</evidence>
<dbReference type="InterPro" id="IPR047750">
    <property type="entry name" value="YdjY-like"/>
</dbReference>
<feature type="signal peptide" evidence="1">
    <location>
        <begin position="1"/>
        <end position="19"/>
    </location>
</feature>
<dbReference type="EMBL" id="JACVDA010000010">
    <property type="protein sequence ID" value="MBK1468570.1"/>
    <property type="molecule type" value="Genomic_DNA"/>
</dbReference>
<sequence length="218" mass="24219">MRKKLLVLILFLMPILISACSKKSTVSKDLTLFGMDKQNNIKVDKENKKIKIFAVVNGKYLLTNTRHAVISETGKFADKAIFKSFTKPSDFYKALVEIGAVPGNNMTEQNATSTLTEGSKLKVTFTWKGEEKGKDINEVIIDSNKNPIDIRFTGNLERSNNKNTGCLTCLDSCLVGISSNHTYPYGSVEKEKKVEFRGNAKVLPSDGEAVIINYEVVK</sequence>
<accession>A0ABS1CAY1</accession>
<keyword evidence="1" id="KW-0732">Signal</keyword>
<organism evidence="2 3">
    <name type="scientific">Parvimonas parva</name>
    <dbReference type="NCBI Taxonomy" id="2769485"/>
    <lineage>
        <taxon>Bacteria</taxon>
        <taxon>Bacillati</taxon>
        <taxon>Bacillota</taxon>
        <taxon>Tissierellia</taxon>
        <taxon>Tissierellales</taxon>
        <taxon>Peptoniphilaceae</taxon>
        <taxon>Parvimonas</taxon>
    </lineage>
</organism>
<evidence type="ECO:0000313" key="3">
    <source>
        <dbReference type="Proteomes" id="UP000823123"/>
    </source>
</evidence>
<reference evidence="2 3" key="1">
    <citation type="submission" date="2020-09" db="EMBL/GenBank/DDBJ databases">
        <title>Parvimonas S3374 sp. nov.</title>
        <authorList>
            <person name="Buhl M."/>
        </authorList>
    </citation>
    <scope>NUCLEOTIDE SEQUENCE [LARGE SCALE GENOMIC DNA]</scope>
    <source>
        <strain evidence="2 3">S3374</strain>
    </source>
</reference>
<dbReference type="PROSITE" id="PS51257">
    <property type="entry name" value="PROKAR_LIPOPROTEIN"/>
    <property type="match status" value="1"/>
</dbReference>
<keyword evidence="3" id="KW-1185">Reference proteome</keyword>
<dbReference type="RefSeq" id="WP_201275540.1">
    <property type="nucleotide sequence ID" value="NZ_JACVDA010000010.1"/>
</dbReference>
<dbReference type="Proteomes" id="UP000823123">
    <property type="component" value="Unassembled WGS sequence"/>
</dbReference>
<protein>
    <recommendedName>
        <fullName evidence="4">Lipoprotein</fullName>
    </recommendedName>
</protein>